<accession>A0ABT6N9W5</accession>
<protein>
    <recommendedName>
        <fullName evidence="3">GNAT family N-acetyltransferase</fullName>
    </recommendedName>
</protein>
<organism evidence="1 2">
    <name type="scientific">Fusibacter bizertensis</name>
    <dbReference type="NCBI Taxonomy" id="1488331"/>
    <lineage>
        <taxon>Bacteria</taxon>
        <taxon>Bacillati</taxon>
        <taxon>Bacillota</taxon>
        <taxon>Clostridia</taxon>
        <taxon>Eubacteriales</taxon>
        <taxon>Eubacteriales Family XII. Incertae Sedis</taxon>
        <taxon>Fusibacter</taxon>
    </lineage>
</organism>
<reference evidence="1 2" key="1">
    <citation type="submission" date="2023-04" db="EMBL/GenBank/DDBJ databases">
        <title>Fusibacter bizertensis strain WBS, isolated from littoral bottom sediments of the Arctic seas - biochemical and genomic analysis.</title>
        <authorList>
            <person name="Brioukhanov A.L."/>
        </authorList>
    </citation>
    <scope>NUCLEOTIDE SEQUENCE [LARGE SCALE GENOMIC DNA]</scope>
    <source>
        <strain evidence="1 2">WBS</strain>
    </source>
</reference>
<gene>
    <name evidence="1" type="ORF">QE109_03485</name>
</gene>
<evidence type="ECO:0000313" key="2">
    <source>
        <dbReference type="Proteomes" id="UP001158045"/>
    </source>
</evidence>
<sequence length="131" mass="15065">MNLFPICEALYMQILDGTFNDARLTKHDILIPITQEAGPHPVYALFLSCFAIDKHHLNRGIARKLLCTYLEIYNSYEQDGCIFDKIITDNITESLLKFSKAMGLKPIRQSDHDSWICTGTYESLKRNLSHK</sequence>
<keyword evidence="2" id="KW-1185">Reference proteome</keyword>
<name>A0ABT6N9W5_9FIRM</name>
<evidence type="ECO:0008006" key="3">
    <source>
        <dbReference type="Google" id="ProtNLM"/>
    </source>
</evidence>
<proteinExistence type="predicted"/>
<comment type="caution">
    <text evidence="1">The sequence shown here is derived from an EMBL/GenBank/DDBJ whole genome shotgun (WGS) entry which is preliminary data.</text>
</comment>
<evidence type="ECO:0000313" key="1">
    <source>
        <dbReference type="EMBL" id="MDH8677194.1"/>
    </source>
</evidence>
<dbReference type="EMBL" id="JARYZI010000002">
    <property type="protein sequence ID" value="MDH8677194.1"/>
    <property type="molecule type" value="Genomic_DNA"/>
</dbReference>
<dbReference type="Proteomes" id="UP001158045">
    <property type="component" value="Unassembled WGS sequence"/>
</dbReference>